<name>A0ABP8IQE7_9BACT</name>
<comment type="caution">
    <text evidence="2">The sequence shown here is derived from an EMBL/GenBank/DDBJ whole genome shotgun (WGS) entry which is preliminary data.</text>
</comment>
<feature type="chain" id="PRO_5045555770" evidence="1">
    <location>
        <begin position="23"/>
        <end position="570"/>
    </location>
</feature>
<reference evidence="3" key="1">
    <citation type="journal article" date="2019" name="Int. J. Syst. Evol. Microbiol.">
        <title>The Global Catalogue of Microorganisms (GCM) 10K type strain sequencing project: providing services to taxonomists for standard genome sequencing and annotation.</title>
        <authorList>
            <consortium name="The Broad Institute Genomics Platform"/>
            <consortium name="The Broad Institute Genome Sequencing Center for Infectious Disease"/>
            <person name="Wu L."/>
            <person name="Ma J."/>
        </authorList>
    </citation>
    <scope>NUCLEOTIDE SEQUENCE [LARGE SCALE GENOMIC DNA]</scope>
    <source>
        <strain evidence="3">JCM 17923</strain>
    </source>
</reference>
<dbReference type="EMBL" id="BAABGZ010000074">
    <property type="protein sequence ID" value="GAA4365553.1"/>
    <property type="molecule type" value="Genomic_DNA"/>
</dbReference>
<feature type="signal peptide" evidence="1">
    <location>
        <begin position="1"/>
        <end position="22"/>
    </location>
</feature>
<dbReference type="RefSeq" id="WP_345237494.1">
    <property type="nucleotide sequence ID" value="NZ_BAABGZ010000074.1"/>
</dbReference>
<evidence type="ECO:0000313" key="2">
    <source>
        <dbReference type="EMBL" id="GAA4365553.1"/>
    </source>
</evidence>
<keyword evidence="3" id="KW-1185">Reference proteome</keyword>
<gene>
    <name evidence="2" type="ORF">GCM10023185_35890</name>
</gene>
<proteinExistence type="predicted"/>
<evidence type="ECO:0000256" key="1">
    <source>
        <dbReference type="SAM" id="SignalP"/>
    </source>
</evidence>
<keyword evidence="1" id="KW-0732">Signal</keyword>
<sequence>MKLFYATLAGGALLLATTSAMLPPPGPPAPLQPVQSIALGTHAALAGTIQLTDRNTVLLLTDTETPNIHLQCLDPKGKTVWEANVERYQRDRYADNFKAIGELFLPPKSKESQAQLEQLHLAKLVAMQVLSEGNTIYTVERLEERALKKLPKGSPLKAGQVHVHRIDGQGKVSKVIFDGRPQLESRKSEQYCLGRYVDGGGYVEIMRVTNKREETEEYFLDHYDQASGKVRREPFTLPVHPKQPGGMNFFKEWFQDWAYLGHRPNQTYFVRRVLTTAPEQKPGQQPLVYQVLTTDDKGATTGNFSTILGLDKGTAPRSSGDISNLGELDHIPFYYTHSAGRSSITYDGWDNNTGHTGSFWLDYATGDVIIYGEYDEEELPTASRLYDLKGYFQRRYAADGSPKEQVQLKYGEAMRAKKKNNLFAGGFNMYYRRQTRFHLDPLSKQAQYSFWLNSVYGSDEMIDMFITPDMKYKRYDYANKINGPEHLYTVVMFPQHFWLYKNSFDAHDYRVYERAGADEPPVYAALEKLRRSSGSQMPFHEFHLMPTGDGNGLVVERKTPVGGSLQVYTF</sequence>
<evidence type="ECO:0000313" key="3">
    <source>
        <dbReference type="Proteomes" id="UP001501153"/>
    </source>
</evidence>
<protein>
    <submittedName>
        <fullName evidence="2">Uncharacterized protein</fullName>
    </submittedName>
</protein>
<organism evidence="2 3">
    <name type="scientific">Hymenobacter saemangeumensis</name>
    <dbReference type="NCBI Taxonomy" id="1084522"/>
    <lineage>
        <taxon>Bacteria</taxon>
        <taxon>Pseudomonadati</taxon>
        <taxon>Bacteroidota</taxon>
        <taxon>Cytophagia</taxon>
        <taxon>Cytophagales</taxon>
        <taxon>Hymenobacteraceae</taxon>
        <taxon>Hymenobacter</taxon>
    </lineage>
</organism>
<accession>A0ABP8IQE7</accession>
<dbReference type="Proteomes" id="UP001501153">
    <property type="component" value="Unassembled WGS sequence"/>
</dbReference>